<proteinExistence type="predicted"/>
<dbReference type="Proteomes" id="UP001060215">
    <property type="component" value="Chromosome 5"/>
</dbReference>
<protein>
    <submittedName>
        <fullName evidence="1">Lipid phosphate phosphatase 2</fullName>
    </submittedName>
</protein>
<keyword evidence="2" id="KW-1185">Reference proteome</keyword>
<comment type="caution">
    <text evidence="1">The sequence shown here is derived from an EMBL/GenBank/DDBJ whole genome shotgun (WGS) entry which is preliminary data.</text>
</comment>
<name>A0ACC0HD02_9ERIC</name>
<dbReference type="EMBL" id="CM045762">
    <property type="protein sequence ID" value="KAI8010899.1"/>
    <property type="molecule type" value="Genomic_DNA"/>
</dbReference>
<organism evidence="1 2">
    <name type="scientific">Camellia lanceoleosa</name>
    <dbReference type="NCBI Taxonomy" id="1840588"/>
    <lineage>
        <taxon>Eukaryota</taxon>
        <taxon>Viridiplantae</taxon>
        <taxon>Streptophyta</taxon>
        <taxon>Embryophyta</taxon>
        <taxon>Tracheophyta</taxon>
        <taxon>Spermatophyta</taxon>
        <taxon>Magnoliopsida</taxon>
        <taxon>eudicotyledons</taxon>
        <taxon>Gunneridae</taxon>
        <taxon>Pentapetalae</taxon>
        <taxon>asterids</taxon>
        <taxon>Ericales</taxon>
        <taxon>Theaceae</taxon>
        <taxon>Camellia</taxon>
    </lineage>
</organism>
<reference evidence="1 2" key="1">
    <citation type="journal article" date="2022" name="Plant J.">
        <title>Chromosome-level genome of Camellia lanceoleosa provides a valuable resource for understanding genome evolution and self-incompatibility.</title>
        <authorList>
            <person name="Gong W."/>
            <person name="Xiao S."/>
            <person name="Wang L."/>
            <person name="Liao Z."/>
            <person name="Chang Y."/>
            <person name="Mo W."/>
            <person name="Hu G."/>
            <person name="Li W."/>
            <person name="Zhao G."/>
            <person name="Zhu H."/>
            <person name="Hu X."/>
            <person name="Ji K."/>
            <person name="Xiang X."/>
            <person name="Song Q."/>
            <person name="Yuan D."/>
            <person name="Jin S."/>
            <person name="Zhang L."/>
        </authorList>
    </citation>
    <scope>NUCLEOTIDE SEQUENCE [LARGE SCALE GENOMIC DNA]</scope>
    <source>
        <strain evidence="1">SQ_2022a</strain>
    </source>
</reference>
<sequence>MINPFYCFVGEEMMVDLKLPLKPNRTVWAVLSIQYCCLLSFSFSSIFAGTMSMISTTKILGLLFAVLITGVLTDAIKDAVGRPRPDFFWCCFPDGIPRYDDKWGNVICHGNPIDIKEGYKSFLRGHTSCQISFELTCIDLEWRIFRFLKCFSRRSNLLTAHLLKNSGKSGQYCLSFKAIILIYFNTKRHGDI</sequence>
<evidence type="ECO:0000313" key="1">
    <source>
        <dbReference type="EMBL" id="KAI8010899.1"/>
    </source>
</evidence>
<evidence type="ECO:0000313" key="2">
    <source>
        <dbReference type="Proteomes" id="UP001060215"/>
    </source>
</evidence>
<accession>A0ACC0HD02</accession>
<gene>
    <name evidence="1" type="ORF">LOK49_LG06G01657</name>
</gene>